<keyword evidence="2" id="KW-0808">Transferase</keyword>
<dbReference type="GO" id="GO:0016740">
    <property type="term" value="F:transferase activity"/>
    <property type="evidence" value="ECO:0007669"/>
    <property type="project" value="UniProtKB-KW"/>
</dbReference>
<dbReference type="PANTHER" id="PTHR43777:SF1">
    <property type="entry name" value="MOLYBDENUM COFACTOR CYTIDYLYLTRANSFERASE"/>
    <property type="match status" value="1"/>
</dbReference>
<evidence type="ECO:0000313" key="3">
    <source>
        <dbReference type="Proteomes" id="UP001501697"/>
    </source>
</evidence>
<reference evidence="3" key="1">
    <citation type="journal article" date="2019" name="Int. J. Syst. Evol. Microbiol.">
        <title>The Global Catalogue of Microorganisms (GCM) 10K type strain sequencing project: providing services to taxonomists for standard genome sequencing and annotation.</title>
        <authorList>
            <consortium name="The Broad Institute Genomics Platform"/>
            <consortium name="The Broad Institute Genome Sequencing Center for Infectious Disease"/>
            <person name="Wu L."/>
            <person name="Ma J."/>
        </authorList>
    </citation>
    <scope>NUCLEOTIDE SEQUENCE [LARGE SCALE GENOMIC DNA]</scope>
    <source>
        <strain evidence="3">JCM 16544</strain>
    </source>
</reference>
<dbReference type="Gene3D" id="3.90.550.10">
    <property type="entry name" value="Spore Coat Polysaccharide Biosynthesis Protein SpsA, Chain A"/>
    <property type="match status" value="1"/>
</dbReference>
<dbReference type="InterPro" id="IPR029044">
    <property type="entry name" value="Nucleotide-diphossugar_trans"/>
</dbReference>
<keyword evidence="3" id="KW-1185">Reference proteome</keyword>
<dbReference type="SUPFAM" id="SSF53448">
    <property type="entry name" value="Nucleotide-diphospho-sugar transferases"/>
    <property type="match status" value="1"/>
</dbReference>
<protein>
    <submittedName>
        <fullName evidence="2">NTP transferase domain-containing protein</fullName>
    </submittedName>
</protein>
<dbReference type="Proteomes" id="UP001501697">
    <property type="component" value="Unassembled WGS sequence"/>
</dbReference>
<comment type="caution">
    <text evidence="2">The sequence shown here is derived from an EMBL/GenBank/DDBJ whole genome shotgun (WGS) entry which is preliminary data.</text>
</comment>
<proteinExistence type="predicted"/>
<gene>
    <name evidence="2" type="ORF">GCM10022200_19650</name>
</gene>
<dbReference type="Pfam" id="PF12804">
    <property type="entry name" value="NTP_transf_3"/>
    <property type="match status" value="1"/>
</dbReference>
<evidence type="ECO:0000259" key="1">
    <source>
        <dbReference type="Pfam" id="PF12804"/>
    </source>
</evidence>
<dbReference type="PANTHER" id="PTHR43777">
    <property type="entry name" value="MOLYBDENUM COFACTOR CYTIDYLYLTRANSFERASE"/>
    <property type="match status" value="1"/>
</dbReference>
<dbReference type="InterPro" id="IPR025877">
    <property type="entry name" value="MobA-like_NTP_Trfase"/>
</dbReference>
<sequence>MRVCGLVLAAGGGARFGGPKALARTSNGEPWVARAVRMLRAGGCDDLLVTVGARRGEVTELIPAEAAAVVVPDWSAGLGTSLRAGVHAAADRECDVLVIVPVDTPDTPSSAVARVLAAVGPDTDTARGALVQAVYGRHPGHPAVVGRHHFSALADGLCGDRGARAYLVAHGAVEVECGDLWSGDDVDVRP</sequence>
<evidence type="ECO:0000313" key="2">
    <source>
        <dbReference type="EMBL" id="GAA3636368.1"/>
    </source>
</evidence>
<accession>A0ABP7ANR9</accession>
<feature type="domain" description="MobA-like NTP transferase" evidence="1">
    <location>
        <begin position="5"/>
        <end position="170"/>
    </location>
</feature>
<dbReference type="EMBL" id="BAAAYU010000005">
    <property type="protein sequence ID" value="GAA3636368.1"/>
    <property type="molecule type" value="Genomic_DNA"/>
</dbReference>
<organism evidence="2 3">
    <name type="scientific">Microbacterium awajiense</name>
    <dbReference type="NCBI Taxonomy" id="415214"/>
    <lineage>
        <taxon>Bacteria</taxon>
        <taxon>Bacillati</taxon>
        <taxon>Actinomycetota</taxon>
        <taxon>Actinomycetes</taxon>
        <taxon>Micrococcales</taxon>
        <taxon>Microbacteriaceae</taxon>
        <taxon>Microbacterium</taxon>
    </lineage>
</organism>
<name>A0ABP7ANR9_9MICO</name>